<gene>
    <name evidence="1" type="ORF">NA8A_04425</name>
</gene>
<comment type="caution">
    <text evidence="1">The sequence shown here is derived from an EMBL/GenBank/DDBJ whole genome shotgun (WGS) entry which is preliminary data.</text>
</comment>
<keyword evidence="1" id="KW-0378">Hydrolase</keyword>
<evidence type="ECO:0000313" key="2">
    <source>
        <dbReference type="Proteomes" id="UP000007374"/>
    </source>
</evidence>
<dbReference type="PATRIC" id="fig|1231190.3.peg.926"/>
<protein>
    <submittedName>
        <fullName evidence="1">HAD family hydrolase</fullName>
    </submittedName>
</protein>
<dbReference type="InterPro" id="IPR023214">
    <property type="entry name" value="HAD_sf"/>
</dbReference>
<dbReference type="OrthoDB" id="9807742at2"/>
<dbReference type="NCBIfam" id="TIGR01509">
    <property type="entry name" value="HAD-SF-IA-v3"/>
    <property type="match status" value="1"/>
</dbReference>
<dbReference type="Gene3D" id="3.40.50.1000">
    <property type="entry name" value="HAD superfamily/HAD-like"/>
    <property type="match status" value="1"/>
</dbReference>
<reference evidence="1 2" key="1">
    <citation type="journal article" date="2012" name="J. Bacteriol.">
        <title>Genome Sequence of Nitratireductor indicus Type Strain C115.</title>
        <authorList>
            <person name="Lai Q."/>
            <person name="Li G."/>
            <person name="Yu Z."/>
            <person name="Shao Z."/>
        </authorList>
    </citation>
    <scope>NUCLEOTIDE SEQUENCE [LARGE SCALE GENOMIC DNA]</scope>
    <source>
        <strain evidence="1 2">C115</strain>
    </source>
</reference>
<dbReference type="AlphaFoldDB" id="K2PSH8"/>
<dbReference type="GO" id="GO:0016787">
    <property type="term" value="F:hydrolase activity"/>
    <property type="evidence" value="ECO:0007669"/>
    <property type="project" value="UniProtKB-KW"/>
</dbReference>
<dbReference type="eggNOG" id="COG1011">
    <property type="taxonomic scope" value="Bacteria"/>
</dbReference>
<dbReference type="InterPro" id="IPR036412">
    <property type="entry name" value="HAD-like_sf"/>
</dbReference>
<organism evidence="1 2">
    <name type="scientific">Nitratireductor indicus C115</name>
    <dbReference type="NCBI Taxonomy" id="1231190"/>
    <lineage>
        <taxon>Bacteria</taxon>
        <taxon>Pseudomonadati</taxon>
        <taxon>Pseudomonadota</taxon>
        <taxon>Alphaproteobacteria</taxon>
        <taxon>Hyphomicrobiales</taxon>
        <taxon>Phyllobacteriaceae</taxon>
        <taxon>Nitratireductor</taxon>
    </lineage>
</organism>
<proteinExistence type="predicted"/>
<dbReference type="EMBL" id="AMSI01000002">
    <property type="protein sequence ID" value="EKF44027.1"/>
    <property type="molecule type" value="Genomic_DNA"/>
</dbReference>
<dbReference type="Pfam" id="PF00702">
    <property type="entry name" value="Hydrolase"/>
    <property type="match status" value="1"/>
</dbReference>
<keyword evidence="2" id="KW-1185">Reference proteome</keyword>
<name>K2PSH8_9HYPH</name>
<dbReference type="InterPro" id="IPR006439">
    <property type="entry name" value="HAD-SF_hydro_IA"/>
</dbReference>
<evidence type="ECO:0000313" key="1">
    <source>
        <dbReference type="EMBL" id="EKF44027.1"/>
    </source>
</evidence>
<dbReference type="RefSeq" id="WP_009756161.1">
    <property type="nucleotide sequence ID" value="NZ_AMSI01000002.1"/>
</dbReference>
<dbReference type="STRING" id="721133.SAMN05216176_101426"/>
<dbReference type="PANTHER" id="PTHR43611">
    <property type="entry name" value="ALPHA-D-GLUCOSE 1-PHOSPHATE PHOSPHATASE"/>
    <property type="match status" value="1"/>
</dbReference>
<dbReference type="Proteomes" id="UP000007374">
    <property type="component" value="Unassembled WGS sequence"/>
</dbReference>
<dbReference type="SFLD" id="SFLDG01129">
    <property type="entry name" value="C1.5:_HAD__Beta-PGM__Phosphata"/>
    <property type="match status" value="1"/>
</dbReference>
<sequence>MKRCLMLDVDGVLINGRPEDGRSWATDIERDLGIPLEKLSSVFFAPHWEDIVSGRKNLLDTVEACLPLLAPGLTAIELIDYWFSRDSRIDESLLQECDELRRRDTHIFLATNQEHMRAEHLMERLALEKHVDGIIYSAKIGARKPQPAFFEAASRLSGFAPANILLVDDTKANVEAAVQAGWRAEHWFGNGSLLSLVDRAYEPAEEIPSPES</sequence>
<dbReference type="SFLD" id="SFLDS00003">
    <property type="entry name" value="Haloacid_Dehalogenase"/>
    <property type="match status" value="1"/>
</dbReference>
<accession>K2PSH8</accession>
<dbReference type="SUPFAM" id="SSF56784">
    <property type="entry name" value="HAD-like"/>
    <property type="match status" value="1"/>
</dbReference>
<dbReference type="PANTHER" id="PTHR43611:SF3">
    <property type="entry name" value="FLAVIN MONONUCLEOTIDE HYDROLASE 1, CHLOROPLATIC"/>
    <property type="match status" value="1"/>
</dbReference>